<dbReference type="AlphaFoldDB" id="A0A4R9L895"/>
<proteinExistence type="predicted"/>
<keyword evidence="4" id="KW-1185">Reference proteome</keyword>
<dbReference type="EMBL" id="RQGT01000005">
    <property type="protein sequence ID" value="TGM22424.1"/>
    <property type="molecule type" value="Genomic_DNA"/>
</dbReference>
<evidence type="ECO:0000313" key="1">
    <source>
        <dbReference type="EMBL" id="RHX84142.1"/>
    </source>
</evidence>
<comment type="caution">
    <text evidence="1">The sequence shown here is derived from an EMBL/GenBank/DDBJ whole genome shotgun (WGS) entry which is preliminary data.</text>
</comment>
<organism evidence="1 3">
    <name type="scientific">Leptospira stimsonii</name>
    <dbReference type="NCBI Taxonomy" id="2202203"/>
    <lineage>
        <taxon>Bacteria</taxon>
        <taxon>Pseudomonadati</taxon>
        <taxon>Spirochaetota</taxon>
        <taxon>Spirochaetia</taxon>
        <taxon>Leptospirales</taxon>
        <taxon>Leptospiraceae</taxon>
        <taxon>Leptospira</taxon>
    </lineage>
</organism>
<protein>
    <submittedName>
        <fullName evidence="1">Uncharacterized protein</fullName>
    </submittedName>
</protein>
<accession>A0A4R9L895</accession>
<dbReference type="Proteomes" id="UP000297422">
    <property type="component" value="Unassembled WGS sequence"/>
</dbReference>
<reference evidence="2" key="3">
    <citation type="journal article" date="2019" name="PLoS Negl. Trop. Dis.">
        <title>Revisiting the worldwide diversity of Leptospira species in the environment.</title>
        <authorList>
            <person name="Vincent A.T."/>
            <person name="Schiettekatte O."/>
            <person name="Bourhy P."/>
            <person name="Veyrier F.J."/>
            <person name="Picardeau M."/>
        </authorList>
    </citation>
    <scope>NUCLEOTIDE SEQUENCE</scope>
    <source>
        <strain evidence="2">201702407</strain>
    </source>
</reference>
<dbReference type="EMBL" id="QHCS01000006">
    <property type="protein sequence ID" value="RHX84142.1"/>
    <property type="molecule type" value="Genomic_DNA"/>
</dbReference>
<evidence type="ECO:0000313" key="4">
    <source>
        <dbReference type="Proteomes" id="UP000297422"/>
    </source>
</evidence>
<evidence type="ECO:0000313" key="2">
    <source>
        <dbReference type="EMBL" id="TGM22424.1"/>
    </source>
</evidence>
<sequence length="143" mass="17079">MNSHITVLIDRFTKDIDFQLRKALEPHRLDEDSLQSIRAHHWDYWIFPSENLLDDGELKSKYLETDPEILNNSSYIRNLPVDYHTSGIILLDGSWIDLQDFGWRMRNEPSSKNDRAWKKWIQRLKIYLNENKDQICVQVIVHG</sequence>
<reference evidence="2" key="2">
    <citation type="submission" date="2018-10" db="EMBL/GenBank/DDBJ databases">
        <authorList>
            <person name="Vincent A.T."/>
            <person name="Schiettekatte O."/>
            <person name="Bourhy P."/>
            <person name="Veyrier F.J."/>
            <person name="Picardeau M."/>
        </authorList>
    </citation>
    <scope>NUCLEOTIDE SEQUENCE</scope>
    <source>
        <strain evidence="2">201702407</strain>
    </source>
</reference>
<name>A0A4R9L895_9LEPT</name>
<reference evidence="3" key="1">
    <citation type="submission" date="2018-05" db="EMBL/GenBank/DDBJ databases">
        <title>Leptospira yasudae sp. nov. and Leptospira stimsonii sp. nov., two pathogenic species of the genus Leptospira isolated from environmental sources.</title>
        <authorList>
            <person name="Casanovas-Massana A."/>
            <person name="Hamond C."/>
            <person name="Santos L.A."/>
            <person name="Hacker K.P."/>
            <person name="Balassiano I."/>
            <person name="Medeiros M.A."/>
            <person name="Reis M.G."/>
            <person name="Ko A.I."/>
            <person name="Wunder E.A."/>
        </authorList>
    </citation>
    <scope>NUCLEOTIDE SEQUENCE [LARGE SCALE GENOMIC DNA]</scope>
    <source>
        <strain evidence="3">AMB6-RJ</strain>
    </source>
</reference>
<dbReference type="Proteomes" id="UP000266669">
    <property type="component" value="Unassembled WGS sequence"/>
</dbReference>
<reference evidence="1" key="4">
    <citation type="journal article" date="2020" name="Int. J. Syst. Evol. Microbiol.">
        <title>Leptospira yasudae sp. nov. and Leptospira stimsonii sp. nov., two new species of the pathogenic group isolated from environmental sources.</title>
        <authorList>
            <person name="Casanovas-Massana A."/>
            <person name="Hamond C."/>
            <person name="Santos L.A."/>
            <person name="de Oliveira D."/>
            <person name="Hacker K.P."/>
            <person name="Balassiano I."/>
            <person name="Costa F."/>
            <person name="Medeiros M.A."/>
            <person name="Reis M.G."/>
            <person name="Ko A.I."/>
            <person name="Wunder E.A."/>
        </authorList>
    </citation>
    <scope>NUCLEOTIDE SEQUENCE</scope>
    <source>
        <strain evidence="1">AMB6-RJ</strain>
    </source>
</reference>
<dbReference type="RefSeq" id="WP_118983338.1">
    <property type="nucleotide sequence ID" value="NZ_QHCS01000006.1"/>
</dbReference>
<gene>
    <name evidence="1" type="ORF">DLM78_18860</name>
    <name evidence="2" type="ORF">EHQ90_00490</name>
</gene>
<evidence type="ECO:0000313" key="3">
    <source>
        <dbReference type="Proteomes" id="UP000266669"/>
    </source>
</evidence>